<dbReference type="EMBL" id="CP012752">
    <property type="protein sequence ID" value="ALG09947.1"/>
    <property type="molecule type" value="Genomic_DNA"/>
</dbReference>
<dbReference type="KEGG" id="kphy:AOZ06_26315"/>
<protein>
    <submittedName>
        <fullName evidence="1">Uncharacterized protein</fullName>
    </submittedName>
</protein>
<dbReference type="Proteomes" id="UP000063699">
    <property type="component" value="Chromosome"/>
</dbReference>
<evidence type="ECO:0000313" key="1">
    <source>
        <dbReference type="EMBL" id="ALG09947.1"/>
    </source>
</evidence>
<name>A0A0N9I5T3_9PSEU</name>
<sequence length="85" mass="9278">MDRADNLHTAPVQNLSTLNREQRYRGVRTVASAAHDADDCAQLLDVLGLDAADGRSPSEDLAAGPLPVAEGRRIFMRGWLGYERS</sequence>
<accession>A0A0N9I5T3</accession>
<keyword evidence="2" id="KW-1185">Reference proteome</keyword>
<organism evidence="1 2">
    <name type="scientific">Kibdelosporangium phytohabitans</name>
    <dbReference type="NCBI Taxonomy" id="860235"/>
    <lineage>
        <taxon>Bacteria</taxon>
        <taxon>Bacillati</taxon>
        <taxon>Actinomycetota</taxon>
        <taxon>Actinomycetes</taxon>
        <taxon>Pseudonocardiales</taxon>
        <taxon>Pseudonocardiaceae</taxon>
        <taxon>Kibdelosporangium</taxon>
    </lineage>
</organism>
<reference evidence="1 2" key="1">
    <citation type="submission" date="2015-07" db="EMBL/GenBank/DDBJ databases">
        <title>Genome sequencing of Kibdelosporangium phytohabitans.</title>
        <authorList>
            <person name="Qin S."/>
            <person name="Xing K."/>
        </authorList>
    </citation>
    <scope>NUCLEOTIDE SEQUENCE [LARGE SCALE GENOMIC DNA]</scope>
    <source>
        <strain evidence="1 2">KLBMP1111</strain>
    </source>
</reference>
<evidence type="ECO:0000313" key="2">
    <source>
        <dbReference type="Proteomes" id="UP000063699"/>
    </source>
</evidence>
<proteinExistence type="predicted"/>
<gene>
    <name evidence="1" type="ORF">AOZ06_26315</name>
</gene>
<dbReference type="OrthoDB" id="9957239at2"/>
<dbReference type="RefSeq" id="WP_054291851.1">
    <property type="nucleotide sequence ID" value="NZ_CP012752.1"/>
</dbReference>
<dbReference type="AlphaFoldDB" id="A0A0N9I5T3"/>